<name>A0A059FFT4_9PROT</name>
<keyword evidence="1" id="KW-1133">Transmembrane helix</keyword>
<evidence type="ECO:0000313" key="2">
    <source>
        <dbReference type="EMBL" id="KCZ89378.1"/>
    </source>
</evidence>
<dbReference type="EMBL" id="ARYI01000014">
    <property type="protein sequence ID" value="KCZ89378.1"/>
    <property type="molecule type" value="Genomic_DNA"/>
</dbReference>
<keyword evidence="3" id="KW-1185">Reference proteome</keyword>
<protein>
    <submittedName>
        <fullName evidence="2">Uncharacterized protein</fullName>
    </submittedName>
</protein>
<sequence length="68" mass="7791">MGRKSGVLEFRRPKQRYVPVKRRASKFRPKGLSSRAYGPHSVGPMLRMWMLVTVCVPALAWAVFSNPF</sequence>
<evidence type="ECO:0000256" key="1">
    <source>
        <dbReference type="SAM" id="Phobius"/>
    </source>
</evidence>
<dbReference type="Proteomes" id="UP000025061">
    <property type="component" value="Unassembled WGS sequence"/>
</dbReference>
<dbReference type="PATRIC" id="fig|1280951.3.peg.2932"/>
<reference evidence="2 3" key="1">
    <citation type="submission" date="2013-04" db="EMBL/GenBank/DDBJ databases">
        <title>Hyphomonas hirschiana VP5 Genome Sequencing.</title>
        <authorList>
            <person name="Lai Q."/>
            <person name="Shao Z."/>
        </authorList>
    </citation>
    <scope>NUCLEOTIDE SEQUENCE [LARGE SCALE GENOMIC DNA]</scope>
    <source>
        <strain evidence="2 3">VP5</strain>
    </source>
</reference>
<dbReference type="AlphaFoldDB" id="A0A059FFT4"/>
<organism evidence="2 3">
    <name type="scientific">Hyphomonas hirschiana VP5</name>
    <dbReference type="NCBI Taxonomy" id="1280951"/>
    <lineage>
        <taxon>Bacteria</taxon>
        <taxon>Pseudomonadati</taxon>
        <taxon>Pseudomonadota</taxon>
        <taxon>Alphaproteobacteria</taxon>
        <taxon>Hyphomonadales</taxon>
        <taxon>Hyphomonadaceae</taxon>
        <taxon>Hyphomonas</taxon>
    </lineage>
</organism>
<dbReference type="RefSeq" id="WP_148205771.1">
    <property type="nucleotide sequence ID" value="NZ_ARYI01000014.1"/>
</dbReference>
<keyword evidence="1" id="KW-0472">Membrane</keyword>
<gene>
    <name evidence="2" type="ORF">HHI_14547</name>
</gene>
<proteinExistence type="predicted"/>
<comment type="caution">
    <text evidence="2">The sequence shown here is derived from an EMBL/GenBank/DDBJ whole genome shotgun (WGS) entry which is preliminary data.</text>
</comment>
<keyword evidence="1" id="KW-0812">Transmembrane</keyword>
<feature type="transmembrane region" description="Helical" evidence="1">
    <location>
        <begin position="46"/>
        <end position="64"/>
    </location>
</feature>
<evidence type="ECO:0000313" key="3">
    <source>
        <dbReference type="Proteomes" id="UP000025061"/>
    </source>
</evidence>
<accession>A0A059FFT4</accession>